<sequence length="496" mass="56736">MVNLIRIRKYTIAIASTALVLHTALRIIGFNESKFAQNAGVWVTRYRRAATITLHGIYNQEPGTASSEIRVHERHSPDLEIVDLYDWELECIKEGALMVRSNETSRSKHRMQVGKCDPPPELVTDCCESPFSSAGTVVNVAFQKCGRASHAWLHQNGSLQQHAREFLAEMPLPIATGTHEEGTTSNAIRCDVCRIVELSRQHNLTITFVGDSMQAQVWQGLIYELQRRQYRTKMLNNWTQNEGFWKTKIQYRETLQIQSAYWDTTGTDHSPHVTMNFFQVYILPFQHTFEMEEVADSGEVLILGWGLHWNSDNPQHPLSLPSAYVSAMKGFLSFIRHNGTRTQLLVHRETSAQHFDAIAGDYSKWSQTPNKVQECRPIGFHAELSTWRERCVKEAALQAGYHYRVADTSMPPILHTGSSQGNNGRSAINKELVQQNATSLHPRKELLVLPYYNFTAPHYDQHPPEKEADCTHYCPSPFLFLPLWRSLRIVMDRQYG</sequence>
<name>A0A9N8HTC4_9STRA</name>
<dbReference type="Proteomes" id="UP001153069">
    <property type="component" value="Unassembled WGS sequence"/>
</dbReference>
<dbReference type="AlphaFoldDB" id="A0A9N8HTC4"/>
<gene>
    <name evidence="1" type="ORF">SEMRO_1561_G282640.1</name>
</gene>
<proteinExistence type="predicted"/>
<reference evidence="1" key="1">
    <citation type="submission" date="2020-06" db="EMBL/GenBank/DDBJ databases">
        <authorList>
            <consortium name="Plant Systems Biology data submission"/>
        </authorList>
    </citation>
    <scope>NUCLEOTIDE SEQUENCE</scope>
    <source>
        <strain evidence="1">D6</strain>
    </source>
</reference>
<evidence type="ECO:0000313" key="2">
    <source>
        <dbReference type="Proteomes" id="UP001153069"/>
    </source>
</evidence>
<keyword evidence="2" id="KW-1185">Reference proteome</keyword>
<organism evidence="1 2">
    <name type="scientific">Seminavis robusta</name>
    <dbReference type="NCBI Taxonomy" id="568900"/>
    <lineage>
        <taxon>Eukaryota</taxon>
        <taxon>Sar</taxon>
        <taxon>Stramenopiles</taxon>
        <taxon>Ochrophyta</taxon>
        <taxon>Bacillariophyta</taxon>
        <taxon>Bacillariophyceae</taxon>
        <taxon>Bacillariophycidae</taxon>
        <taxon>Naviculales</taxon>
        <taxon>Naviculaceae</taxon>
        <taxon>Seminavis</taxon>
    </lineage>
</organism>
<dbReference type="EMBL" id="CAICTM010001559">
    <property type="protein sequence ID" value="CAB9524637.1"/>
    <property type="molecule type" value="Genomic_DNA"/>
</dbReference>
<dbReference type="OrthoDB" id="230186at2759"/>
<comment type="caution">
    <text evidence="1">The sequence shown here is derived from an EMBL/GenBank/DDBJ whole genome shotgun (WGS) entry which is preliminary data.</text>
</comment>
<accession>A0A9N8HTC4</accession>
<evidence type="ECO:0000313" key="1">
    <source>
        <dbReference type="EMBL" id="CAB9524637.1"/>
    </source>
</evidence>
<protein>
    <submittedName>
        <fullName evidence="1">Uncharacterized protein</fullName>
    </submittedName>
</protein>